<proteinExistence type="inferred from homology"/>
<comment type="similarity">
    <text evidence="1">Belongs to the class-I pyridoxal-phosphate-dependent aminotransferase family.</text>
</comment>
<dbReference type="InterPro" id="IPR004838">
    <property type="entry name" value="NHTrfase_class1_PyrdxlP-BS"/>
</dbReference>
<dbReference type="Proteomes" id="UP001219901">
    <property type="component" value="Chromosome"/>
</dbReference>
<dbReference type="RefSeq" id="WP_342823573.1">
    <property type="nucleotide sequence ID" value="NZ_CP046146.1"/>
</dbReference>
<dbReference type="CDD" id="cd00609">
    <property type="entry name" value="AAT_like"/>
    <property type="match status" value="1"/>
</dbReference>
<evidence type="ECO:0000313" key="4">
    <source>
        <dbReference type="EMBL" id="WFG39653.1"/>
    </source>
</evidence>
<keyword evidence="1 4" id="KW-0032">Aminotransferase</keyword>
<feature type="domain" description="Aminotransferase class I/classII large" evidence="2">
    <location>
        <begin position="49"/>
        <end position="353"/>
    </location>
</feature>
<dbReference type="PROSITE" id="PS00105">
    <property type="entry name" value="AA_TRANSFER_CLASS_1"/>
    <property type="match status" value="1"/>
</dbReference>
<gene>
    <name evidence="3" type="ORF">GKO46_00745</name>
    <name evidence="4" type="ORF">GKO48_08480</name>
</gene>
<keyword evidence="1" id="KW-0808">Transferase</keyword>
<evidence type="ECO:0000313" key="6">
    <source>
        <dbReference type="Proteomes" id="UP001321249"/>
    </source>
</evidence>
<keyword evidence="5" id="KW-1185">Reference proteome</keyword>
<name>A0AAJ6CSV3_9CHLR</name>
<sequence length="358" mass="39611">MQQAIPEIKVDIDACYLSNPLATDLFWSYFNADVLADPELFKRMLEAYPSQNSAIAERLSSAIGANADSLFIANGATEAIQAVIHNFSSHIHINTPTFSPYYEFAGPDTRVTQFQLAPSNNFAVDPEEYVNSVLRSGADTAVLISPNNPDGHLIPDTDLEWILSKLSMLETIIVDESFIHFAERSKPAGELPTLTGITDQFDNVTVVKSMSKDFGIAGIRAGYAIMPPKRVAQLLNHGYLWNTSGMAEYFFSLFDRSDFSSRYLRELATYKTFISKFTASTSQFDFVQAFDTSANFQLMKMPEQVSAEVAAALLLLRHGIYTRSCGDKIGLDGEYLRVAIRTESENAKVLSAITDILG</sequence>
<evidence type="ECO:0000313" key="5">
    <source>
        <dbReference type="Proteomes" id="UP001219901"/>
    </source>
</evidence>
<dbReference type="InterPro" id="IPR015422">
    <property type="entry name" value="PyrdxlP-dep_Trfase_small"/>
</dbReference>
<dbReference type="Gene3D" id="3.40.640.10">
    <property type="entry name" value="Type I PLP-dependent aspartate aminotransferase-like (Major domain)"/>
    <property type="match status" value="1"/>
</dbReference>
<dbReference type="InterPro" id="IPR015424">
    <property type="entry name" value="PyrdxlP-dep_Trfase"/>
</dbReference>
<protein>
    <recommendedName>
        <fullName evidence="1">Aminotransferase</fullName>
        <ecNumber evidence="1">2.6.1.-</ecNumber>
    </recommendedName>
</protein>
<reference evidence="5 6" key="1">
    <citation type="submission" date="2019-11" db="EMBL/GenBank/DDBJ databases">
        <authorList>
            <person name="Cho J.-C."/>
        </authorList>
    </citation>
    <scope>NUCLEOTIDE SEQUENCE [LARGE SCALE GENOMIC DNA]</scope>
    <source>
        <strain evidence="4 5">JH1073</strain>
        <strain evidence="3 6">JH702</strain>
    </source>
</reference>
<evidence type="ECO:0000259" key="2">
    <source>
        <dbReference type="Pfam" id="PF00155"/>
    </source>
</evidence>
<dbReference type="AlphaFoldDB" id="A0AAJ6CSV3"/>
<dbReference type="InterPro" id="IPR004839">
    <property type="entry name" value="Aminotransferase_I/II_large"/>
</dbReference>
<dbReference type="Gene3D" id="3.90.1150.10">
    <property type="entry name" value="Aspartate Aminotransferase, domain 1"/>
    <property type="match status" value="1"/>
</dbReference>
<dbReference type="Pfam" id="PF00155">
    <property type="entry name" value="Aminotran_1_2"/>
    <property type="match status" value="1"/>
</dbReference>
<evidence type="ECO:0000313" key="3">
    <source>
        <dbReference type="EMBL" id="MDG0865599.1"/>
    </source>
</evidence>
<dbReference type="EC" id="2.6.1.-" evidence="1"/>
<dbReference type="SUPFAM" id="SSF53383">
    <property type="entry name" value="PLP-dependent transferases"/>
    <property type="match status" value="1"/>
</dbReference>
<dbReference type="PANTHER" id="PTHR42885">
    <property type="entry name" value="HISTIDINOL-PHOSPHATE AMINOTRANSFERASE-RELATED"/>
    <property type="match status" value="1"/>
</dbReference>
<dbReference type="GO" id="GO:0008483">
    <property type="term" value="F:transaminase activity"/>
    <property type="evidence" value="ECO:0007669"/>
    <property type="project" value="UniProtKB-KW"/>
</dbReference>
<dbReference type="GO" id="GO:0030170">
    <property type="term" value="F:pyridoxal phosphate binding"/>
    <property type="evidence" value="ECO:0007669"/>
    <property type="project" value="InterPro"/>
</dbReference>
<dbReference type="Proteomes" id="UP001321249">
    <property type="component" value="Unassembled WGS sequence"/>
</dbReference>
<reference evidence="4" key="2">
    <citation type="journal article" date="2023" name="Nat. Commun.">
        <title>Cultivation of marine bacteria of the SAR202 clade.</title>
        <authorList>
            <person name="Lim Y."/>
            <person name="Seo J.H."/>
            <person name="Giovannoni S.J."/>
            <person name="Kang I."/>
            <person name="Cho J.C."/>
        </authorList>
    </citation>
    <scope>NUCLEOTIDE SEQUENCE</scope>
    <source>
        <strain evidence="4">JH1073</strain>
    </source>
</reference>
<dbReference type="EMBL" id="WMBE01000001">
    <property type="protein sequence ID" value="MDG0865599.1"/>
    <property type="molecule type" value="Genomic_DNA"/>
</dbReference>
<accession>A0AAJ6CSV3</accession>
<evidence type="ECO:0000256" key="1">
    <source>
        <dbReference type="RuleBase" id="RU000481"/>
    </source>
</evidence>
<dbReference type="InterPro" id="IPR015421">
    <property type="entry name" value="PyrdxlP-dep_Trfase_major"/>
</dbReference>
<reference evidence="5" key="3">
    <citation type="submission" date="2023-06" db="EMBL/GenBank/DDBJ databases">
        <title>Pangenomics reveal diversification of enzyme families and niche specialization in globally abundant SAR202 bacteria.</title>
        <authorList>
            <person name="Saw J.H.W."/>
        </authorList>
    </citation>
    <scope>NUCLEOTIDE SEQUENCE [LARGE SCALE GENOMIC DNA]</scope>
    <source>
        <strain evidence="5">JH1073</strain>
    </source>
</reference>
<dbReference type="EMBL" id="CP046147">
    <property type="protein sequence ID" value="WFG39653.1"/>
    <property type="molecule type" value="Genomic_DNA"/>
</dbReference>
<comment type="cofactor">
    <cofactor evidence="1">
        <name>pyridoxal 5'-phosphate</name>
        <dbReference type="ChEBI" id="CHEBI:597326"/>
    </cofactor>
</comment>
<organism evidence="4 5">
    <name type="scientific">Candidatus Lucifugimonas marina</name>
    <dbReference type="NCBI Taxonomy" id="3038979"/>
    <lineage>
        <taxon>Bacteria</taxon>
        <taxon>Bacillati</taxon>
        <taxon>Chloroflexota</taxon>
        <taxon>Dehalococcoidia</taxon>
        <taxon>SAR202 cluster</taxon>
        <taxon>Candidatus Lucifugimonadales</taxon>
        <taxon>Candidatus Lucifugimonadaceae</taxon>
        <taxon>Candidatus Lucifugimonas</taxon>
    </lineage>
</organism>